<feature type="region of interest" description="Disordered" evidence="5">
    <location>
        <begin position="854"/>
        <end position="933"/>
    </location>
</feature>
<protein>
    <submittedName>
        <fullName evidence="6">Uncharacterized protein</fullName>
    </submittedName>
</protein>
<gene>
    <name evidence="6" type="ORF">CCMP2556_LOCUS1006</name>
</gene>
<feature type="repeat" description="ANK" evidence="3">
    <location>
        <begin position="826"/>
        <end position="858"/>
    </location>
</feature>
<reference evidence="6 7" key="1">
    <citation type="submission" date="2024-02" db="EMBL/GenBank/DDBJ databases">
        <authorList>
            <person name="Chen Y."/>
            <person name="Shah S."/>
            <person name="Dougan E. K."/>
            <person name="Thang M."/>
            <person name="Chan C."/>
        </authorList>
    </citation>
    <scope>NUCLEOTIDE SEQUENCE [LARGE SCALE GENOMIC DNA]</scope>
</reference>
<dbReference type="EMBL" id="CAXAMN010000336">
    <property type="protein sequence ID" value="CAK8987808.1"/>
    <property type="molecule type" value="Genomic_DNA"/>
</dbReference>
<proteinExistence type="predicted"/>
<feature type="compositionally biased region" description="Basic and acidic residues" evidence="5">
    <location>
        <begin position="917"/>
        <end position="926"/>
    </location>
</feature>
<dbReference type="InterPro" id="IPR036770">
    <property type="entry name" value="Ankyrin_rpt-contain_sf"/>
</dbReference>
<feature type="repeat" description="ANK" evidence="3">
    <location>
        <begin position="960"/>
        <end position="992"/>
    </location>
</feature>
<dbReference type="Pfam" id="PF12796">
    <property type="entry name" value="Ank_2"/>
    <property type="match status" value="2"/>
</dbReference>
<feature type="coiled-coil region" evidence="4">
    <location>
        <begin position="170"/>
        <end position="197"/>
    </location>
</feature>
<evidence type="ECO:0000256" key="5">
    <source>
        <dbReference type="SAM" id="MobiDB-lite"/>
    </source>
</evidence>
<comment type="caution">
    <text evidence="6">The sequence shown here is derived from an EMBL/GenBank/DDBJ whole genome shotgun (WGS) entry which is preliminary data.</text>
</comment>
<keyword evidence="4" id="KW-0175">Coiled coil</keyword>
<dbReference type="InterPro" id="IPR002110">
    <property type="entry name" value="Ankyrin_rpt"/>
</dbReference>
<dbReference type="PROSITE" id="PS50088">
    <property type="entry name" value="ANK_REPEAT"/>
    <property type="match status" value="2"/>
</dbReference>
<name>A0ABP0HC41_9DINO</name>
<dbReference type="SUPFAM" id="SSF48403">
    <property type="entry name" value="Ankyrin repeat"/>
    <property type="match status" value="1"/>
</dbReference>
<keyword evidence="2 3" id="KW-0040">ANK repeat</keyword>
<keyword evidence="7" id="KW-1185">Reference proteome</keyword>
<evidence type="ECO:0000256" key="3">
    <source>
        <dbReference type="PROSITE-ProRule" id="PRU00023"/>
    </source>
</evidence>
<feature type="compositionally biased region" description="Basic and acidic residues" evidence="5">
    <location>
        <begin position="854"/>
        <end position="873"/>
    </location>
</feature>
<feature type="coiled-coil region" evidence="4">
    <location>
        <begin position="299"/>
        <end position="427"/>
    </location>
</feature>
<dbReference type="SMART" id="SM00248">
    <property type="entry name" value="ANK"/>
    <property type="match status" value="5"/>
</dbReference>
<dbReference type="Pfam" id="PF13606">
    <property type="entry name" value="Ank_3"/>
    <property type="match status" value="1"/>
</dbReference>
<evidence type="ECO:0000256" key="2">
    <source>
        <dbReference type="ARBA" id="ARBA00023043"/>
    </source>
</evidence>
<evidence type="ECO:0000313" key="6">
    <source>
        <dbReference type="EMBL" id="CAK8987808.1"/>
    </source>
</evidence>
<dbReference type="PROSITE" id="PS50297">
    <property type="entry name" value="ANK_REP_REGION"/>
    <property type="match status" value="2"/>
</dbReference>
<keyword evidence="1" id="KW-0677">Repeat</keyword>
<evidence type="ECO:0000313" key="7">
    <source>
        <dbReference type="Proteomes" id="UP001642484"/>
    </source>
</evidence>
<feature type="region of interest" description="Disordered" evidence="5">
    <location>
        <begin position="557"/>
        <end position="584"/>
    </location>
</feature>
<accession>A0ABP0HC41</accession>
<organism evidence="6 7">
    <name type="scientific">Durusdinium trenchii</name>
    <dbReference type="NCBI Taxonomy" id="1381693"/>
    <lineage>
        <taxon>Eukaryota</taxon>
        <taxon>Sar</taxon>
        <taxon>Alveolata</taxon>
        <taxon>Dinophyceae</taxon>
        <taxon>Suessiales</taxon>
        <taxon>Symbiodiniaceae</taxon>
        <taxon>Durusdinium</taxon>
    </lineage>
</organism>
<evidence type="ECO:0000256" key="4">
    <source>
        <dbReference type="SAM" id="Coils"/>
    </source>
</evidence>
<feature type="region of interest" description="Disordered" evidence="5">
    <location>
        <begin position="226"/>
        <end position="247"/>
    </location>
</feature>
<dbReference type="Gene3D" id="1.25.40.20">
    <property type="entry name" value="Ankyrin repeat-containing domain"/>
    <property type="match status" value="3"/>
</dbReference>
<evidence type="ECO:0000256" key="1">
    <source>
        <dbReference type="ARBA" id="ARBA00022737"/>
    </source>
</evidence>
<feature type="compositionally biased region" description="Polar residues" evidence="5">
    <location>
        <begin position="230"/>
        <end position="239"/>
    </location>
</feature>
<dbReference type="PANTHER" id="PTHR24161">
    <property type="entry name" value="ANK_REP_REGION DOMAIN-CONTAINING PROTEIN-RELATED"/>
    <property type="match status" value="1"/>
</dbReference>
<sequence>MVLQPPIWADLRPGVDPLLGGPQLLAPGPCFSRPISPGMPPRITPVGPLWTPVSGPMPPVQLPWPGPGSGSGEPQLQILPPMPRVGKESLALGTFHPSTLSPRKFNLPEDLLSRIEGVVTNMEKNVAEEQRLRISEAVCSSCGAALTGDARFCDRCGRQQVDHAPEDDLVQNLAQRLESLESRRQVAEQRATQLEELRRLVAEGRHKQYLTHFITLDDHGFDLQKRENGSAASTQSTGSREVKSAEDSQLHAALAQVEDAFTEELNVLGVAGAESRLHERLERLLKAVLHRESVAEARLKEQRELTHAAERELQVLEETSQKVLEDCRLLQARVRELEHHETNSHHHRQHATELEERVKEHSRLLELAHTREAAFREDIQKVEALEQENEELRELHIRQQQRAQEQLDELQEELARAKEQLEDHMQQHGDLRGHNSHLESQWQSAEQRAMHHATRAEELAEQMRLMDEGRHQHRETLEQEVVQQRQKIQGLEGALVQLGQDAQKAEDLAQEQIEVLQERLRHMEALENRPDVARIEERNMELMREVDKLRSQLKAYEKAQAQPPSPPIEPLRRSSIASNDSDFRSKVSSVKRRASELLRQAAAPNSQLLDVQIRAGAQSWQEGGSFSAGLHSNADEASIRAEWHQLSVLVDAAACDLAALKEEASTHHELPPQVLEEVMQEIELAWANCKDETGMLQSSSALDGMSEAQLQSLAADLGYLDGSHQNAWKEETPMHWAAAHGRRDLAEFLLRQDQGEALLRRVDHEGRIPAEVAERHHQVSMAQFLRGHMQRKPPKKVTLEDSLPPAYQQVLKQVVQEGWGSVHWKDGFTMLHWAASKGEVELARYLLQLRADPEARDDTHHRTPLDWAEHEGHSQAAEMLRRQSRSRLSGRLSSSGGAFRQARSSLPAPASPSYEAANRRKSEAIMRRRSSRRKSTIPEGYLPVLEEIDQRGWNNMQWTRGFTLLHWAAQNDKPDLVEQLFAKAADPMQQDDDGRTALDFARESGSPAVVEALQRYAPPQARQQREDNQRQMTDLMLSARRSQNRVSIAGADDMDG</sequence>
<dbReference type="PANTHER" id="PTHR24161:SF85">
    <property type="entry name" value="PALMITOYLTRANSFERASE HIP14"/>
    <property type="match status" value="1"/>
</dbReference>
<dbReference type="Proteomes" id="UP001642484">
    <property type="component" value="Unassembled WGS sequence"/>
</dbReference>
<feature type="compositionally biased region" description="Low complexity" evidence="5">
    <location>
        <begin position="886"/>
        <end position="916"/>
    </location>
</feature>